<sequence length="157" mass="17585">WPLASDDPTTGSWRESRAKALTRRYLEHSPTALLCMLVVDVDHHDTLLRALEEPRGHAMPTWIAESPTGRGHVGWILEAPVCRTDSARIAPMRYAARVEEGLRRSLDGDMGYAGLLTKNPLHEHWATTWGTDHLYSLGQLAESLGELMPRSLPRRAV</sequence>
<accession>A0A5B2VUB7</accession>
<dbReference type="AlphaFoldDB" id="A0A5B2VUB7"/>
<dbReference type="RefSeq" id="WP_188317131.1">
    <property type="nucleotide sequence ID" value="NZ_VUOB01000224.1"/>
</dbReference>
<feature type="non-terminal residue" evidence="1">
    <location>
        <position position="157"/>
    </location>
</feature>
<reference evidence="1 2" key="2">
    <citation type="submission" date="2019-09" db="EMBL/GenBank/DDBJ databases">
        <authorList>
            <person name="Jin C."/>
        </authorList>
    </citation>
    <scope>NUCLEOTIDE SEQUENCE [LARGE SCALE GENOMIC DNA]</scope>
    <source>
        <strain evidence="1 2">AN110305</strain>
    </source>
</reference>
<organism evidence="1 2">
    <name type="scientific">Solihabitans fulvus</name>
    <dbReference type="NCBI Taxonomy" id="1892852"/>
    <lineage>
        <taxon>Bacteria</taxon>
        <taxon>Bacillati</taxon>
        <taxon>Actinomycetota</taxon>
        <taxon>Actinomycetes</taxon>
        <taxon>Pseudonocardiales</taxon>
        <taxon>Pseudonocardiaceae</taxon>
        <taxon>Solihabitans</taxon>
    </lineage>
</organism>
<proteinExistence type="predicted"/>
<dbReference type="Proteomes" id="UP000323454">
    <property type="component" value="Unassembled WGS sequence"/>
</dbReference>
<protein>
    <submittedName>
        <fullName evidence="1">Replication protein RepA</fullName>
    </submittedName>
</protein>
<feature type="non-terminal residue" evidence="1">
    <location>
        <position position="1"/>
    </location>
</feature>
<dbReference type="EMBL" id="VUOB01000224">
    <property type="protein sequence ID" value="KAA2242384.1"/>
    <property type="molecule type" value="Genomic_DNA"/>
</dbReference>
<keyword evidence="2" id="KW-1185">Reference proteome</keyword>
<gene>
    <name evidence="1" type="ORF">F0L68_41385</name>
</gene>
<comment type="caution">
    <text evidence="1">The sequence shown here is derived from an EMBL/GenBank/DDBJ whole genome shotgun (WGS) entry which is preliminary data.</text>
</comment>
<name>A0A5B2VUB7_9PSEU</name>
<dbReference type="Pfam" id="PF03090">
    <property type="entry name" value="Replicase"/>
    <property type="match status" value="1"/>
</dbReference>
<dbReference type="InterPro" id="IPR004322">
    <property type="entry name" value="Plasmid_replicase_bac"/>
</dbReference>
<evidence type="ECO:0000313" key="1">
    <source>
        <dbReference type="EMBL" id="KAA2242384.1"/>
    </source>
</evidence>
<evidence type="ECO:0000313" key="2">
    <source>
        <dbReference type="Proteomes" id="UP000323454"/>
    </source>
</evidence>
<reference evidence="1 2" key="1">
    <citation type="submission" date="2019-09" db="EMBL/GenBank/DDBJ databases">
        <title>Goodfellowia gen. nov., a new genus of the Pseudonocardineae related to Actinoalloteichus, containing Goodfellowia coeruleoviolacea gen. nov., comb. nov. gen. nov., comb. nov.</title>
        <authorList>
            <person name="Labeda D."/>
        </authorList>
    </citation>
    <scope>NUCLEOTIDE SEQUENCE [LARGE SCALE GENOMIC DNA]</scope>
    <source>
        <strain evidence="1 2">AN110305</strain>
    </source>
</reference>